<comment type="catalytic activity">
    <reaction evidence="1">
        <text>S-ubiquitinyl-[E2 ubiquitin-conjugating enzyme]-L-cysteine + [acceptor protein]-L-lysine = [E2 ubiquitin-conjugating enzyme]-L-cysteine + N(6)-ubiquitinyl-[acceptor protein]-L-lysine.</text>
        <dbReference type="EC" id="2.3.2.27"/>
    </reaction>
</comment>
<evidence type="ECO:0000256" key="20">
    <source>
        <dbReference type="ARBA" id="ARBA00079124"/>
    </source>
</evidence>
<protein>
    <recommendedName>
        <fullName evidence="18">RING-type E3 ubiquitin-protein ligase PPIL2</fullName>
        <ecNumber evidence="5">2.3.2.27</ecNumber>
    </recommendedName>
    <alternativeName>
        <fullName evidence="20">CYC4</fullName>
    </alternativeName>
    <alternativeName>
        <fullName evidence="19">Probable inactive peptidyl-prolyl cis-trans isomerase-like 2</fullName>
    </alternativeName>
</protein>
<keyword evidence="12" id="KW-0007">Acetylation</keyword>
<evidence type="ECO:0000256" key="10">
    <source>
        <dbReference type="ARBA" id="ARBA00022786"/>
    </source>
</evidence>
<organism evidence="21 22">
    <name type="scientific">Sarcoptes scabiei</name>
    <name type="common">Itch mite</name>
    <name type="synonym">Acarus scabiei</name>
    <dbReference type="NCBI Taxonomy" id="52283"/>
    <lineage>
        <taxon>Eukaryota</taxon>
        <taxon>Metazoa</taxon>
        <taxon>Ecdysozoa</taxon>
        <taxon>Arthropoda</taxon>
        <taxon>Chelicerata</taxon>
        <taxon>Arachnida</taxon>
        <taxon>Acari</taxon>
        <taxon>Acariformes</taxon>
        <taxon>Sarcoptiformes</taxon>
        <taxon>Astigmata</taxon>
        <taxon>Psoroptidia</taxon>
        <taxon>Sarcoptoidea</taxon>
        <taxon>Sarcoptidae</taxon>
        <taxon>Sarcoptinae</taxon>
        <taxon>Sarcoptes</taxon>
    </lineage>
</organism>
<dbReference type="InterPro" id="IPR026951">
    <property type="entry name" value="PPIL2_U-box_dom"/>
</dbReference>
<reference evidence="21 22" key="1">
    <citation type="journal article" date="2015" name="Parasit. Vectors">
        <title>Draft genome of the scabies mite.</title>
        <authorList>
            <person name="Rider S.D.Jr."/>
            <person name="Morgan M.S."/>
            <person name="Arlian L.G."/>
        </authorList>
    </citation>
    <scope>NUCLEOTIDE SEQUENCE [LARGE SCALE GENOMIC DNA]</scope>
    <source>
        <strain evidence="21">Arlian Lab</strain>
    </source>
</reference>
<dbReference type="FunFam" id="3.30.40.10:FF:000079">
    <property type="entry name" value="Peptidyl-prolyl cis-trans isomerase 2"/>
    <property type="match status" value="1"/>
</dbReference>
<dbReference type="InterPro" id="IPR013083">
    <property type="entry name" value="Znf_RING/FYVE/PHD"/>
</dbReference>
<dbReference type="Gene3D" id="3.30.40.10">
    <property type="entry name" value="Zinc/RING finger domain, C3HC4 (zinc finger)"/>
    <property type="match status" value="1"/>
</dbReference>
<comment type="similarity">
    <text evidence="4">Belongs to the cyclophilin-type PPIase family. PPIL2 subfamily.</text>
</comment>
<evidence type="ECO:0000256" key="6">
    <source>
        <dbReference type="ARBA" id="ARBA00022499"/>
    </source>
</evidence>
<accession>A0A132AG02</accession>
<comment type="subunit">
    <text evidence="17">Component of the minor spliceosome, which splices U12-type introns. Within this complex, interacts with PRPF8/PRP8, EFTUD2/SNU114 and PLRG1. Interacts with isoform 2 of BSG. Interacts (via the PPIase cyclophilin-type domain) with CRNKL1; they may form a trimeric complex with HSP90.</text>
</comment>
<dbReference type="FunFam" id="2.40.100.10:FF:000018">
    <property type="entry name" value="Peptidyl-prolyl cis-trans isomerase-like 2"/>
    <property type="match status" value="1"/>
</dbReference>
<dbReference type="InterPro" id="IPR002130">
    <property type="entry name" value="Cyclophilin-type_PPIase_dom"/>
</dbReference>
<evidence type="ECO:0000313" key="22">
    <source>
        <dbReference type="Proteomes" id="UP000616769"/>
    </source>
</evidence>
<keyword evidence="6" id="KW-1017">Isopeptide bond</keyword>
<evidence type="ECO:0000256" key="3">
    <source>
        <dbReference type="ARBA" id="ARBA00004906"/>
    </source>
</evidence>
<keyword evidence="8" id="KW-0808">Transferase</keyword>
<proteinExistence type="inferred from homology"/>
<dbReference type="PANTHER" id="PTHR45625:SF1">
    <property type="entry name" value="RING-TYPE E3 UBIQUITIN-PROTEIN LIGASE PPIL2"/>
    <property type="match status" value="1"/>
</dbReference>
<comment type="pathway">
    <text evidence="3">Protein modification; protein ubiquitination.</text>
</comment>
<dbReference type="CDD" id="cd01923">
    <property type="entry name" value="cyclophilin_RING"/>
    <property type="match status" value="1"/>
</dbReference>
<dbReference type="PANTHER" id="PTHR45625">
    <property type="entry name" value="PEPTIDYL-PROLYL CIS-TRANS ISOMERASE-RELATED"/>
    <property type="match status" value="1"/>
</dbReference>
<evidence type="ECO:0000256" key="19">
    <source>
        <dbReference type="ARBA" id="ARBA00078275"/>
    </source>
</evidence>
<keyword evidence="21" id="KW-0413">Isomerase</keyword>
<sequence>MCKIKKKTTGNRIIGSELKPQTSDGDKAYFDFSSFLFRFVMGKKQHQKDKLYLTATEWRTLYGGKRANDEYHTHQERLEFKRLPFDYCSLSLQPFRDPYCTSNGVIYDITEIVPFLKKFGFDPCTGEKIEFKHLTKLIFHKNNDDKYHCPVLFKVFNENTHIVAIKTTGNVFSYEAVEQLNFKTNHLFDLLNDKPFTKKDVIDLQNPLDLTKFNINDFYYFKNKIEYKDSDEQKSNLRIINNETKETLKELSTIEDNEFLKKLSASSQLNSSKQVKTDRFNAAHYSTGQASASFTSTVMPVVSKIDAASIDQYEIRYPYVKKKGYVRLVTNFGNLNLELYCDKVPRTCDNFILLCNRSYYDNCKFHRLIKNFMVQGGDPTATGKGGQSAFEKPFNDEICKLYSHEGRGVLSMANKGPNTNQSQFFITFRSCKYLDGKHTIFGRLVGGLDVLSKIESIETDEKDKPKEDVIILKTVVFVDPYKEAEKMIEEERAKDDERHTSNAIRALKTEETKTQPIRKGVGSLISLDAIHKRNAVNASNDDNYEDNKSNFKSKKIKTTGGFGDFKNW</sequence>
<evidence type="ECO:0000256" key="8">
    <source>
        <dbReference type="ARBA" id="ARBA00022679"/>
    </source>
</evidence>
<dbReference type="PROSITE" id="PS50072">
    <property type="entry name" value="CSA_PPIASE_2"/>
    <property type="match status" value="1"/>
</dbReference>
<evidence type="ECO:0000256" key="2">
    <source>
        <dbReference type="ARBA" id="ARBA00004123"/>
    </source>
</evidence>
<comment type="function">
    <text evidence="16">Has a ubiquitin-protein ligase activity acting as an E3 ubiquitin protein ligase or as an ubiquitin-ubiquitin ligase promoting elongation of ubiquitin chains on substrates. By mediating 'Lys-48'-linked polyubiquitination of proteins could target them for proteasomal degradation. May also function as a chaperone, playing a role in transport to the cell membrane of BSG/Basigin for instance. Probable inactive PPIase with no peptidyl-prolyl cis-trans isomerase activity. As a component of the minor spliceosome, involved in the splicing of U12-type introns in pre-mRNAs.</text>
</comment>
<dbReference type="InterPro" id="IPR020892">
    <property type="entry name" value="Cyclophilin-type_PPIase_CS"/>
</dbReference>
<evidence type="ECO:0000256" key="5">
    <source>
        <dbReference type="ARBA" id="ARBA00012483"/>
    </source>
</evidence>
<comment type="subcellular location">
    <subcellularLocation>
        <location evidence="2">Nucleus</location>
    </subcellularLocation>
</comment>
<dbReference type="EC" id="2.3.2.27" evidence="5"/>
<dbReference type="PRINTS" id="PR00153">
    <property type="entry name" value="CSAPPISMRASE"/>
</dbReference>
<keyword evidence="14" id="KW-0508">mRNA splicing</keyword>
<keyword evidence="13" id="KW-0175">Coiled coil</keyword>
<dbReference type="Proteomes" id="UP000616769">
    <property type="component" value="Unassembled WGS sequence"/>
</dbReference>
<evidence type="ECO:0000256" key="16">
    <source>
        <dbReference type="ARBA" id="ARBA00059251"/>
    </source>
</evidence>
<gene>
    <name evidence="21" type="ORF">QR98_0083040</name>
</gene>
<comment type="caution">
    <text evidence="21">The sequence shown here is derived from an EMBL/GenBank/DDBJ whole genome shotgun (WGS) entry which is preliminary data.</text>
</comment>
<dbReference type="GO" id="GO:0006457">
    <property type="term" value="P:protein folding"/>
    <property type="evidence" value="ECO:0007669"/>
    <property type="project" value="InterPro"/>
</dbReference>
<dbReference type="Gene3D" id="2.40.100.10">
    <property type="entry name" value="Cyclophilin-like"/>
    <property type="match status" value="1"/>
</dbReference>
<evidence type="ECO:0000256" key="14">
    <source>
        <dbReference type="ARBA" id="ARBA00023187"/>
    </source>
</evidence>
<keyword evidence="7" id="KW-0507">mRNA processing</keyword>
<dbReference type="GO" id="GO:0071013">
    <property type="term" value="C:catalytic step 2 spliceosome"/>
    <property type="evidence" value="ECO:0007669"/>
    <property type="project" value="TreeGrafter"/>
</dbReference>
<dbReference type="OrthoDB" id="30774at2759"/>
<dbReference type="VEuPathDB" id="VectorBase:SSCA010657"/>
<evidence type="ECO:0000256" key="13">
    <source>
        <dbReference type="ARBA" id="ARBA00023054"/>
    </source>
</evidence>
<evidence type="ECO:0000256" key="4">
    <source>
        <dbReference type="ARBA" id="ARBA00007930"/>
    </source>
</evidence>
<dbReference type="GO" id="GO:0008380">
    <property type="term" value="P:RNA splicing"/>
    <property type="evidence" value="ECO:0007669"/>
    <property type="project" value="UniProtKB-KW"/>
</dbReference>
<dbReference type="InterPro" id="IPR029000">
    <property type="entry name" value="Cyclophilin-like_dom_sf"/>
</dbReference>
<dbReference type="CDD" id="cd16663">
    <property type="entry name" value="RING-Ubox_PPIL2"/>
    <property type="match status" value="1"/>
</dbReference>
<evidence type="ECO:0000256" key="1">
    <source>
        <dbReference type="ARBA" id="ARBA00000900"/>
    </source>
</evidence>
<dbReference type="Pfam" id="PF00160">
    <property type="entry name" value="Pro_isomerase"/>
    <property type="match status" value="1"/>
</dbReference>
<dbReference type="InterPro" id="IPR044666">
    <property type="entry name" value="Cyclophilin_A-like"/>
</dbReference>
<dbReference type="InterPro" id="IPR003613">
    <property type="entry name" value="Ubox_domain"/>
</dbReference>
<dbReference type="SMART" id="SM00504">
    <property type="entry name" value="Ubox"/>
    <property type="match status" value="1"/>
</dbReference>
<evidence type="ECO:0000256" key="11">
    <source>
        <dbReference type="ARBA" id="ARBA00022843"/>
    </source>
</evidence>
<keyword evidence="11" id="KW-0832">Ubl conjugation</keyword>
<keyword evidence="10" id="KW-0833">Ubl conjugation pathway</keyword>
<dbReference type="SUPFAM" id="SSF50891">
    <property type="entry name" value="Cyclophilin-like"/>
    <property type="match status" value="1"/>
</dbReference>
<dbReference type="GO" id="GO:0061630">
    <property type="term" value="F:ubiquitin protein ligase activity"/>
    <property type="evidence" value="ECO:0007669"/>
    <property type="project" value="UniProtKB-EC"/>
</dbReference>
<name>A0A132AG02_SARSC</name>
<dbReference type="AlphaFoldDB" id="A0A132AG02"/>
<evidence type="ECO:0000256" key="17">
    <source>
        <dbReference type="ARBA" id="ARBA00061807"/>
    </source>
</evidence>
<dbReference type="EMBL" id="JXLN01014036">
    <property type="protein sequence ID" value="KPM09759.1"/>
    <property type="molecule type" value="Genomic_DNA"/>
</dbReference>
<dbReference type="GO" id="GO:0003755">
    <property type="term" value="F:peptidyl-prolyl cis-trans isomerase activity"/>
    <property type="evidence" value="ECO:0007669"/>
    <property type="project" value="InterPro"/>
</dbReference>
<dbReference type="PROSITE" id="PS51698">
    <property type="entry name" value="U_BOX"/>
    <property type="match status" value="1"/>
</dbReference>
<evidence type="ECO:0000256" key="12">
    <source>
        <dbReference type="ARBA" id="ARBA00022990"/>
    </source>
</evidence>
<keyword evidence="9" id="KW-0747">Spliceosome</keyword>
<evidence type="ECO:0000256" key="15">
    <source>
        <dbReference type="ARBA" id="ARBA00023242"/>
    </source>
</evidence>
<evidence type="ECO:0000256" key="18">
    <source>
        <dbReference type="ARBA" id="ARBA00073734"/>
    </source>
</evidence>
<evidence type="ECO:0000256" key="9">
    <source>
        <dbReference type="ARBA" id="ARBA00022728"/>
    </source>
</evidence>
<evidence type="ECO:0000313" key="21">
    <source>
        <dbReference type="EMBL" id="KPM09759.1"/>
    </source>
</evidence>
<dbReference type="PROSITE" id="PS00170">
    <property type="entry name" value="CSA_PPIASE_1"/>
    <property type="match status" value="1"/>
</dbReference>
<dbReference type="GO" id="GO:0000209">
    <property type="term" value="P:protein polyubiquitination"/>
    <property type="evidence" value="ECO:0007669"/>
    <property type="project" value="TreeGrafter"/>
</dbReference>
<dbReference type="Pfam" id="PF04641">
    <property type="entry name" value="Rtf2"/>
    <property type="match status" value="1"/>
</dbReference>
<dbReference type="SUPFAM" id="SSF57850">
    <property type="entry name" value="RING/U-box"/>
    <property type="match status" value="1"/>
</dbReference>
<dbReference type="GO" id="GO:0006397">
    <property type="term" value="P:mRNA processing"/>
    <property type="evidence" value="ECO:0007669"/>
    <property type="project" value="UniProtKB-KW"/>
</dbReference>
<keyword evidence="15" id="KW-0539">Nucleus</keyword>
<evidence type="ECO:0000256" key="7">
    <source>
        <dbReference type="ARBA" id="ARBA00022664"/>
    </source>
</evidence>